<dbReference type="Proteomes" id="UP000316759">
    <property type="component" value="Unassembled WGS sequence"/>
</dbReference>
<feature type="region of interest" description="Disordered" evidence="4">
    <location>
        <begin position="97"/>
        <end position="226"/>
    </location>
</feature>
<gene>
    <name evidence="6" type="ORF">FGIG_08946</name>
</gene>
<dbReference type="PANTHER" id="PTHR13495:SF0">
    <property type="entry name" value="PSME3-INTERACTING PROTEIN"/>
    <property type="match status" value="1"/>
</dbReference>
<accession>A0A504YRA3</accession>
<evidence type="ECO:0000256" key="4">
    <source>
        <dbReference type="SAM" id="MobiDB-lite"/>
    </source>
</evidence>
<feature type="compositionally biased region" description="Acidic residues" evidence="4">
    <location>
        <begin position="215"/>
        <end position="224"/>
    </location>
</feature>
<dbReference type="STRING" id="46835.A0A504YRA3"/>
<dbReference type="AlphaFoldDB" id="A0A504YRA3"/>
<comment type="subcellular location">
    <subcellularLocation>
        <location evidence="1">Nucleus</location>
    </subcellularLocation>
</comment>
<dbReference type="GO" id="GO:0005634">
    <property type="term" value="C:nucleus"/>
    <property type="evidence" value="ECO:0007669"/>
    <property type="project" value="UniProtKB-SubCell"/>
</dbReference>
<protein>
    <submittedName>
        <fullName evidence="6">NEFA-interacting nuclear protein NIP30</fullName>
    </submittedName>
</protein>
<evidence type="ECO:0000313" key="7">
    <source>
        <dbReference type="Proteomes" id="UP000316759"/>
    </source>
</evidence>
<keyword evidence="7" id="KW-1185">Reference proteome</keyword>
<evidence type="ECO:0000256" key="1">
    <source>
        <dbReference type="ARBA" id="ARBA00004123"/>
    </source>
</evidence>
<evidence type="ECO:0000313" key="6">
    <source>
        <dbReference type="EMBL" id="TPP60507.1"/>
    </source>
</evidence>
<name>A0A504YRA3_FASGI</name>
<evidence type="ECO:0000256" key="2">
    <source>
        <dbReference type="ARBA" id="ARBA00023242"/>
    </source>
</evidence>
<keyword evidence="2" id="KW-0539">Nucleus</keyword>
<sequence length="248" mass="27237">MSGLGARFISERDVEARKKVQEAEGVIEEPFDGRSLYERLQIEKNRKQEEYEAQNALKNRIHRLDEEEVEYLKTLAEKQHKVELENEREVVALLHEAKTVRPSMPPGSSEPPTTRPVVPKSNTTSQRSLLANAVKRTSSPHDSFNVGQSKRPNVEASGTLNKTGDSHKTSANNAANLSNDTISGEISNLNGIDPVNTLPGLANYSSSDSDHSSDSESESTDVEDAVCTLYDIAATRTRKSKSQSGEDG</sequence>
<organism evidence="6 7">
    <name type="scientific">Fasciola gigantica</name>
    <name type="common">Giant liver fluke</name>
    <dbReference type="NCBI Taxonomy" id="46835"/>
    <lineage>
        <taxon>Eukaryota</taxon>
        <taxon>Metazoa</taxon>
        <taxon>Spiralia</taxon>
        <taxon>Lophotrochozoa</taxon>
        <taxon>Platyhelminthes</taxon>
        <taxon>Trematoda</taxon>
        <taxon>Digenea</taxon>
        <taxon>Plagiorchiida</taxon>
        <taxon>Echinostomata</taxon>
        <taxon>Echinostomatoidea</taxon>
        <taxon>Fasciolidae</taxon>
        <taxon>Fasciola</taxon>
    </lineage>
</organism>
<feature type="compositionally biased region" description="Polar residues" evidence="4">
    <location>
        <begin position="120"/>
        <end position="190"/>
    </location>
</feature>
<dbReference type="InterPro" id="IPR019331">
    <property type="entry name" value="FAM192A/Fyv6_N"/>
</dbReference>
<evidence type="ECO:0000259" key="5">
    <source>
        <dbReference type="Pfam" id="PF10187"/>
    </source>
</evidence>
<keyword evidence="3" id="KW-0175">Coiled coil</keyword>
<dbReference type="Pfam" id="PF10187">
    <property type="entry name" value="FAM192A_Fyv6_N"/>
    <property type="match status" value="1"/>
</dbReference>
<dbReference type="PANTHER" id="PTHR13495">
    <property type="entry name" value="NEFA-INTERACTING NUCLEAR PROTEIN NIP30"/>
    <property type="match status" value="1"/>
</dbReference>
<comment type="caution">
    <text evidence="6">The sequence shown here is derived from an EMBL/GenBank/DDBJ whole genome shotgun (WGS) entry which is preliminary data.</text>
</comment>
<reference evidence="6 7" key="1">
    <citation type="submission" date="2019-04" db="EMBL/GenBank/DDBJ databases">
        <title>Annotation for the trematode Fasciola gigantica.</title>
        <authorList>
            <person name="Choi Y.-J."/>
        </authorList>
    </citation>
    <scope>NUCLEOTIDE SEQUENCE [LARGE SCALE GENOMIC DNA]</scope>
    <source>
        <strain evidence="6">Uganda_cow_1</strain>
    </source>
</reference>
<dbReference type="OrthoDB" id="75807at2759"/>
<feature type="domain" description="FAM192A/Fyv6 N-terminal" evidence="5">
    <location>
        <begin position="15"/>
        <end position="94"/>
    </location>
</feature>
<feature type="coiled-coil region" evidence="3">
    <location>
        <begin position="37"/>
        <end position="67"/>
    </location>
</feature>
<proteinExistence type="predicted"/>
<dbReference type="InterPro" id="IPR039845">
    <property type="entry name" value="FAM192A"/>
</dbReference>
<dbReference type="EMBL" id="SUNJ01009357">
    <property type="protein sequence ID" value="TPP60507.1"/>
    <property type="molecule type" value="Genomic_DNA"/>
</dbReference>
<evidence type="ECO:0000256" key="3">
    <source>
        <dbReference type="SAM" id="Coils"/>
    </source>
</evidence>